<proteinExistence type="predicted"/>
<name>A0A1G4YMA3_9ACTN</name>
<dbReference type="EMBL" id="FMUH01000005">
    <property type="protein sequence ID" value="SCX54603.1"/>
    <property type="molecule type" value="Genomic_DNA"/>
</dbReference>
<accession>A0A1G4YMA3</accession>
<feature type="compositionally biased region" description="Pro residues" evidence="1">
    <location>
        <begin position="95"/>
        <end position="114"/>
    </location>
</feature>
<keyword evidence="2" id="KW-1133">Transmembrane helix</keyword>
<evidence type="ECO:0000256" key="2">
    <source>
        <dbReference type="SAM" id="Phobius"/>
    </source>
</evidence>
<evidence type="ECO:0000256" key="1">
    <source>
        <dbReference type="SAM" id="MobiDB-lite"/>
    </source>
</evidence>
<dbReference type="Proteomes" id="UP000198981">
    <property type="component" value="Unassembled WGS sequence"/>
</dbReference>
<protein>
    <submittedName>
        <fullName evidence="3">Uncharacterized protein</fullName>
    </submittedName>
</protein>
<feature type="region of interest" description="Disordered" evidence="1">
    <location>
        <begin position="92"/>
        <end position="114"/>
    </location>
</feature>
<feature type="transmembrane region" description="Helical" evidence="2">
    <location>
        <begin position="66"/>
        <end position="88"/>
    </location>
</feature>
<sequence>MSGVKILFGLLCALALLVGGGVALAMVVGFDVGSDSSTSRRCTIGPPAGDVNYEECLGGEEGSGNIVVAVLAGSVLITGGLLAVASAVTGRSTAPVPPAARPWPAAPGPPGHER</sequence>
<evidence type="ECO:0000313" key="3">
    <source>
        <dbReference type="EMBL" id="SCX54603.1"/>
    </source>
</evidence>
<keyword evidence="4" id="KW-1185">Reference proteome</keyword>
<organism evidence="3 4">
    <name type="scientific">Klenkia marina</name>
    <dbReference type="NCBI Taxonomy" id="1960309"/>
    <lineage>
        <taxon>Bacteria</taxon>
        <taxon>Bacillati</taxon>
        <taxon>Actinomycetota</taxon>
        <taxon>Actinomycetes</taxon>
        <taxon>Geodermatophilales</taxon>
        <taxon>Geodermatophilaceae</taxon>
        <taxon>Klenkia</taxon>
    </lineage>
</organism>
<dbReference type="AlphaFoldDB" id="A0A1G4YMA3"/>
<gene>
    <name evidence="3" type="ORF">SAMN03159343_3107</name>
</gene>
<evidence type="ECO:0000313" key="4">
    <source>
        <dbReference type="Proteomes" id="UP000198981"/>
    </source>
</evidence>
<dbReference type="STRING" id="1960309.SAMN03159343_3107"/>
<keyword evidence="2" id="KW-0472">Membrane</keyword>
<keyword evidence="2" id="KW-0812">Transmembrane</keyword>
<reference evidence="4" key="1">
    <citation type="submission" date="2016-10" db="EMBL/GenBank/DDBJ databases">
        <authorList>
            <person name="Varghese N."/>
            <person name="Submissions S."/>
        </authorList>
    </citation>
    <scope>NUCLEOTIDE SEQUENCE [LARGE SCALE GENOMIC DNA]</scope>
    <source>
        <strain evidence="4">DSM 45722</strain>
    </source>
</reference>